<name>A0AAV8Y332_9CUCU</name>
<keyword evidence="2" id="KW-1185">Reference proteome</keyword>
<organism evidence="1 2">
    <name type="scientific">Aromia moschata</name>
    <dbReference type="NCBI Taxonomy" id="1265417"/>
    <lineage>
        <taxon>Eukaryota</taxon>
        <taxon>Metazoa</taxon>
        <taxon>Ecdysozoa</taxon>
        <taxon>Arthropoda</taxon>
        <taxon>Hexapoda</taxon>
        <taxon>Insecta</taxon>
        <taxon>Pterygota</taxon>
        <taxon>Neoptera</taxon>
        <taxon>Endopterygota</taxon>
        <taxon>Coleoptera</taxon>
        <taxon>Polyphaga</taxon>
        <taxon>Cucujiformia</taxon>
        <taxon>Chrysomeloidea</taxon>
        <taxon>Cerambycidae</taxon>
        <taxon>Cerambycinae</taxon>
        <taxon>Callichromatini</taxon>
        <taxon>Aromia</taxon>
    </lineage>
</organism>
<comment type="caution">
    <text evidence="1">The sequence shown here is derived from an EMBL/GenBank/DDBJ whole genome shotgun (WGS) entry which is preliminary data.</text>
</comment>
<sequence>METYITEMQDRQNRMSNIIISNIKESNQTTRSSRILDDTNTIKAVLSPIDLDDTYKFKIQRLEKFDPEKNRLIKVILPSRDHALNILRNKNKITIPGVKIFGDQTKAQKEYYLHLKRQLTELGDDSKTIKYINNVPRIVSKSSTYKKKLDTPNIPYNIDIVYINIQSFLCHRDQVINSIACYNPPLILLSETRTTEDMENVEISICNYNVLRCDASSRRTGDCFNVNSLKNMLDSLGLKQIVREPTRTTNISSTLIDYVITNRNDVIADVYDKPNISDHSVIAVNIVMNLDQNETVTTYRNFSVNNIQKIIQKLHEIDWNIDSENPNDNVCPIVTKRGKCNYLPWYDHEVRNTVQLRDKAYIYFKTTQNIEIKHFYWQNYKQHRNHVRQYYENKIDNNKNNPKEMWRTIKSLVDNKSRYFSNNNIIFNTDNSLIIATTEKEIADYFNYYFVNSIENIISTIPSTPPWSSNYLNTIASKFNSFKLLTNEDLNRIILSLGNKMNNNDPYSAGMIKNTITVLGPTLLTLINLSLQTGVVPDKLKISTITPIEKNKKHK</sequence>
<accession>A0AAV8Y332</accession>
<evidence type="ECO:0000313" key="2">
    <source>
        <dbReference type="Proteomes" id="UP001162162"/>
    </source>
</evidence>
<reference evidence="1" key="1">
    <citation type="journal article" date="2023" name="Insect Mol. Biol.">
        <title>Genome sequencing provides insights into the evolution of gene families encoding plant cell wall-degrading enzymes in longhorned beetles.</title>
        <authorList>
            <person name="Shin N.R."/>
            <person name="Okamura Y."/>
            <person name="Kirsch R."/>
            <person name="Pauchet Y."/>
        </authorList>
    </citation>
    <scope>NUCLEOTIDE SEQUENCE</scope>
    <source>
        <strain evidence="1">AMC_N1</strain>
    </source>
</reference>
<dbReference type="EMBL" id="JAPWTK010000221">
    <property type="protein sequence ID" value="KAJ8945300.1"/>
    <property type="molecule type" value="Genomic_DNA"/>
</dbReference>
<evidence type="ECO:0000313" key="1">
    <source>
        <dbReference type="EMBL" id="KAJ8945300.1"/>
    </source>
</evidence>
<dbReference type="PANTHER" id="PTHR33395:SF22">
    <property type="entry name" value="REVERSE TRANSCRIPTASE DOMAIN-CONTAINING PROTEIN"/>
    <property type="match status" value="1"/>
</dbReference>
<dbReference type="Proteomes" id="UP001162162">
    <property type="component" value="Unassembled WGS sequence"/>
</dbReference>
<gene>
    <name evidence="1" type="ORF">NQ318_002757</name>
</gene>
<dbReference type="PANTHER" id="PTHR33395">
    <property type="entry name" value="TRANSCRIPTASE, PUTATIVE-RELATED-RELATED"/>
    <property type="match status" value="1"/>
</dbReference>
<protein>
    <submittedName>
        <fullName evidence="1">Uncharacterized protein</fullName>
    </submittedName>
</protein>
<dbReference type="AlphaFoldDB" id="A0AAV8Y332"/>
<proteinExistence type="predicted"/>